<proteinExistence type="inferred from homology"/>
<dbReference type="PANTHER" id="PTHR42877:SF4">
    <property type="entry name" value="FAD_NAD(P)-BINDING DOMAIN-CONTAINING PROTEIN-RELATED"/>
    <property type="match status" value="1"/>
</dbReference>
<protein>
    <submittedName>
        <fullName evidence="2">Uncharacterized protein</fullName>
    </submittedName>
</protein>
<evidence type="ECO:0000313" key="3">
    <source>
        <dbReference type="Proteomes" id="UP001160390"/>
    </source>
</evidence>
<organism evidence="2 3">
    <name type="scientific">Clonostachys chloroleuca</name>
    <dbReference type="NCBI Taxonomy" id="1926264"/>
    <lineage>
        <taxon>Eukaryota</taxon>
        <taxon>Fungi</taxon>
        <taxon>Dikarya</taxon>
        <taxon>Ascomycota</taxon>
        <taxon>Pezizomycotina</taxon>
        <taxon>Sordariomycetes</taxon>
        <taxon>Hypocreomycetidae</taxon>
        <taxon>Hypocreales</taxon>
        <taxon>Bionectriaceae</taxon>
        <taxon>Clonostachys</taxon>
    </lineage>
</organism>
<dbReference type="InterPro" id="IPR051209">
    <property type="entry name" value="FAD-bind_Monooxygenase_sf"/>
</dbReference>
<accession>A0AA35MG81</accession>
<dbReference type="PANTHER" id="PTHR42877">
    <property type="entry name" value="L-ORNITHINE N(5)-MONOOXYGENASE-RELATED"/>
    <property type="match status" value="1"/>
</dbReference>
<evidence type="ECO:0000313" key="2">
    <source>
        <dbReference type="EMBL" id="CAI6095989.1"/>
    </source>
</evidence>
<name>A0AA35MG81_9HYPO</name>
<comment type="caution">
    <text evidence="2">The sequence shown here is derived from an EMBL/GenBank/DDBJ whole genome shotgun (WGS) entry which is preliminary data.</text>
</comment>
<dbReference type="AlphaFoldDB" id="A0AA35MG81"/>
<evidence type="ECO:0000256" key="1">
    <source>
        <dbReference type="ARBA" id="ARBA00010139"/>
    </source>
</evidence>
<comment type="similarity">
    <text evidence="1">Belongs to the FAD-binding monooxygenase family.</text>
</comment>
<keyword evidence="3" id="KW-1185">Reference proteome</keyword>
<dbReference type="Gene3D" id="3.50.50.60">
    <property type="entry name" value="FAD/NAD(P)-binding domain"/>
    <property type="match status" value="1"/>
</dbReference>
<dbReference type="EMBL" id="CABFNP030001276">
    <property type="protein sequence ID" value="CAI6095989.1"/>
    <property type="molecule type" value="Genomic_DNA"/>
</dbReference>
<reference evidence="2" key="1">
    <citation type="submission" date="2023-01" db="EMBL/GenBank/DDBJ databases">
        <authorList>
            <person name="Piombo E."/>
        </authorList>
    </citation>
    <scope>NUCLEOTIDE SEQUENCE</scope>
</reference>
<sequence length="89" mass="10469">MQAIVKMQRDQIRSIEVKQTIQDAFNNYVQEVHQGLVWTGACNSWYKDRLTGRVTAVWPGSSIHFMEMLQTPRWEDYELQYMNVGTNEA</sequence>
<gene>
    <name evidence="2" type="ORF">CCHLO57077_00016801</name>
</gene>
<dbReference type="InterPro" id="IPR036188">
    <property type="entry name" value="FAD/NAD-bd_sf"/>
</dbReference>
<dbReference type="Proteomes" id="UP001160390">
    <property type="component" value="Unassembled WGS sequence"/>
</dbReference>